<accession>A0A4R2H453</accession>
<feature type="compositionally biased region" description="Polar residues" evidence="1">
    <location>
        <begin position="64"/>
        <end position="74"/>
    </location>
</feature>
<gene>
    <name evidence="2" type="ORF">EV200_10996</name>
</gene>
<sequence>MMMVIIHATYTWRLSVGVSYKMVGETPTIRVEGFLSVGVSPTEISCKDGWWRHQPLASLREGTTKQSHSANRMSNMVGGDTDH</sequence>
<proteinExistence type="predicted"/>
<dbReference type="Proteomes" id="UP000295684">
    <property type="component" value="Unassembled WGS sequence"/>
</dbReference>
<evidence type="ECO:0000256" key="1">
    <source>
        <dbReference type="SAM" id="MobiDB-lite"/>
    </source>
</evidence>
<comment type="caution">
    <text evidence="2">The sequence shown here is derived from an EMBL/GenBank/DDBJ whole genome shotgun (WGS) entry which is preliminary data.</text>
</comment>
<dbReference type="EMBL" id="SLWO01000009">
    <property type="protein sequence ID" value="TCO19913.1"/>
    <property type="molecule type" value="Genomic_DNA"/>
</dbReference>
<dbReference type="AlphaFoldDB" id="A0A4R2H453"/>
<evidence type="ECO:0000313" key="3">
    <source>
        <dbReference type="Proteomes" id="UP000295684"/>
    </source>
</evidence>
<organism evidence="2 3">
    <name type="scientific">Pedobacter psychrotolerans</name>
    <dbReference type="NCBI Taxonomy" id="1843235"/>
    <lineage>
        <taxon>Bacteria</taxon>
        <taxon>Pseudomonadati</taxon>
        <taxon>Bacteroidota</taxon>
        <taxon>Sphingobacteriia</taxon>
        <taxon>Sphingobacteriales</taxon>
        <taxon>Sphingobacteriaceae</taxon>
        <taxon>Pedobacter</taxon>
    </lineage>
</organism>
<name>A0A4R2H453_9SPHI</name>
<feature type="region of interest" description="Disordered" evidence="1">
    <location>
        <begin position="61"/>
        <end position="83"/>
    </location>
</feature>
<protein>
    <submittedName>
        <fullName evidence="2">Uncharacterized protein</fullName>
    </submittedName>
</protein>
<reference evidence="2 3" key="1">
    <citation type="submission" date="2019-03" db="EMBL/GenBank/DDBJ databases">
        <title>Genomic Encyclopedia of Type Strains, Phase IV (KMG-IV): sequencing the most valuable type-strain genomes for metagenomic binning, comparative biology and taxonomic classification.</title>
        <authorList>
            <person name="Goeker M."/>
        </authorList>
    </citation>
    <scope>NUCLEOTIDE SEQUENCE [LARGE SCALE GENOMIC DNA]</scope>
    <source>
        <strain evidence="2 3">DSM 103236</strain>
    </source>
</reference>
<evidence type="ECO:0000313" key="2">
    <source>
        <dbReference type="EMBL" id="TCO19913.1"/>
    </source>
</evidence>